<dbReference type="InterPro" id="IPR008969">
    <property type="entry name" value="CarboxyPept-like_regulatory"/>
</dbReference>
<evidence type="ECO:0000259" key="7">
    <source>
        <dbReference type="Pfam" id="PF25183"/>
    </source>
</evidence>
<evidence type="ECO:0000256" key="5">
    <source>
        <dbReference type="ARBA" id="ARBA00023136"/>
    </source>
</evidence>
<keyword evidence="9" id="KW-1185">Reference proteome</keyword>
<evidence type="ECO:0000256" key="2">
    <source>
        <dbReference type="ARBA" id="ARBA00022448"/>
    </source>
</evidence>
<proteinExistence type="predicted"/>
<dbReference type="PANTHER" id="PTHR30069:SF46">
    <property type="entry name" value="OAR PROTEIN"/>
    <property type="match status" value="1"/>
</dbReference>
<sequence length="1027" mass="114721">MQAFAQNTTAAINGVVTDRNGEPLPGATVIAIHGPSGTQYGISTLFDGSYTLRGMRVGGPYKISISFIGYQKQELDGAFLKLGESKKMSFVLVEDAVNLEEVEVTANAGADINSERTGASTSVSSEQLKSLPTISRSTSDFTRLTPQSNGNSFGGRNSLYNNFSLDGSIFNNSFGLDAATPGGQAGAQPVSLDAIEQVQVSLAPFDVREGGFTGAGVNAVTKSGTNEFKGTVYTFGRNENMIGNKVAGQQIENLDYFTHQTGFSLGGPIIKNKLFFFVNAEAERANERAHGFVANRDEEVGGNITSVSYNDIMAVKNHLWNEWGYDAGEFENFNHQKSNDKLLIKLDWNINDSHNFSLRYNRLSAWKDHLPHPEAIIGRSATPYRLPFSNSSYTINNNIDSWMGELNSRFGNKASNKLQIGYSRFRDFRDPWSEAFPVIDIFDTNGQLAITAGSEMFSTHNTLDQDVFQFRDDFTYYTAKHTFTAGTNIEIFKFRNEFNLFYYPWHTFGSVDEFLKTSRNDIDFNQEVADANANKEIAMAKVDVAQAAFYVQDEYQATDNFKLTFGLRMDIPIYLNKLAYDSTTAEFDGWVDTEGNPAKVDPSTFAKNRPLWSPRVGFNWDITGNQDRQLRGGSGIFTGRIPFVWLSNQASNPRIDPGYTFQVNDTEEDFRFPQVWKTNIAYDHSFGKGWFGTLEGIFSRDINAVVHRNYNMLAPSQNAEGTGDNRPIFAGPEENNIYSNSEDAIGFLDAGAIVLENVDKGYQYSLTAQLKKQFLFGLNIMGAYTFQESKDYTSIPAEIAADAFQRNPQVMGPNNSQFAHSRFGLRHRFITSVNYRKEYAGGKLATSVSLFGEIAKGNRYSYTYVGDMNRDGIATNNDLIYVPADKNDILFADATTADAQWAALDAFIEQDPYLSTRRGEYADRNGAMLPWYSQFDVRVLQDYNFNVAGRKNTLQLSLDILNFGNLLNSNWGVRELPTTTSPITFEGYQEGTNIPTFSFDTSLKESFTNDVSILSKWQMQVGARWIF</sequence>
<accession>A0ABP9DB64</accession>
<feature type="domain" description="TonB-dependent transporter Oar-like beta-barrel" evidence="7">
    <location>
        <begin position="220"/>
        <end position="289"/>
    </location>
</feature>
<keyword evidence="3" id="KW-1134">Transmembrane beta strand</keyword>
<protein>
    <submittedName>
        <fullName evidence="8">Carboxypeptidase regulatory-like domain-containing protein</fullName>
    </submittedName>
</protein>
<dbReference type="Gene3D" id="2.40.170.20">
    <property type="entry name" value="TonB-dependent receptor, beta-barrel domain"/>
    <property type="match status" value="1"/>
</dbReference>
<evidence type="ECO:0000256" key="3">
    <source>
        <dbReference type="ARBA" id="ARBA00022452"/>
    </source>
</evidence>
<feature type="domain" description="TonB-dependent transporter Oar-like beta-barrel" evidence="7">
    <location>
        <begin position="334"/>
        <end position="968"/>
    </location>
</feature>
<keyword evidence="5" id="KW-0472">Membrane</keyword>
<evidence type="ECO:0000313" key="8">
    <source>
        <dbReference type="EMBL" id="GAA4835704.1"/>
    </source>
</evidence>
<evidence type="ECO:0000256" key="4">
    <source>
        <dbReference type="ARBA" id="ARBA00022692"/>
    </source>
</evidence>
<dbReference type="Proteomes" id="UP001500298">
    <property type="component" value="Unassembled WGS sequence"/>
</dbReference>
<name>A0ABP9DB64_9BACT</name>
<dbReference type="PANTHER" id="PTHR30069">
    <property type="entry name" value="TONB-DEPENDENT OUTER MEMBRANE RECEPTOR"/>
    <property type="match status" value="1"/>
</dbReference>
<dbReference type="Gene3D" id="2.60.40.1120">
    <property type="entry name" value="Carboxypeptidase-like, regulatory domain"/>
    <property type="match status" value="1"/>
</dbReference>
<evidence type="ECO:0000256" key="1">
    <source>
        <dbReference type="ARBA" id="ARBA00004571"/>
    </source>
</evidence>
<comment type="caution">
    <text evidence="8">The sequence shown here is derived from an EMBL/GenBank/DDBJ whole genome shotgun (WGS) entry which is preliminary data.</text>
</comment>
<comment type="subcellular location">
    <subcellularLocation>
        <location evidence="1">Cell outer membrane</location>
        <topology evidence="1">Multi-pass membrane protein</topology>
    </subcellularLocation>
</comment>
<keyword evidence="2" id="KW-0813">Transport</keyword>
<dbReference type="InterPro" id="IPR057601">
    <property type="entry name" value="Oar-like_b-barrel"/>
</dbReference>
<keyword evidence="4" id="KW-0812">Transmembrane</keyword>
<dbReference type="Pfam" id="PF13620">
    <property type="entry name" value="CarboxypepD_reg"/>
    <property type="match status" value="1"/>
</dbReference>
<dbReference type="InterPro" id="IPR036942">
    <property type="entry name" value="Beta-barrel_TonB_sf"/>
</dbReference>
<evidence type="ECO:0000313" key="9">
    <source>
        <dbReference type="Proteomes" id="UP001500298"/>
    </source>
</evidence>
<organism evidence="8 9">
    <name type="scientific">Algivirga pacifica</name>
    <dbReference type="NCBI Taxonomy" id="1162670"/>
    <lineage>
        <taxon>Bacteria</taxon>
        <taxon>Pseudomonadati</taxon>
        <taxon>Bacteroidota</taxon>
        <taxon>Cytophagia</taxon>
        <taxon>Cytophagales</taxon>
        <taxon>Flammeovirgaceae</taxon>
        <taxon>Algivirga</taxon>
    </lineage>
</organism>
<dbReference type="InterPro" id="IPR039426">
    <property type="entry name" value="TonB-dep_rcpt-like"/>
</dbReference>
<reference evidence="9" key="1">
    <citation type="journal article" date="2019" name="Int. J. Syst. Evol. Microbiol.">
        <title>The Global Catalogue of Microorganisms (GCM) 10K type strain sequencing project: providing services to taxonomists for standard genome sequencing and annotation.</title>
        <authorList>
            <consortium name="The Broad Institute Genomics Platform"/>
            <consortium name="The Broad Institute Genome Sequencing Center for Infectious Disease"/>
            <person name="Wu L."/>
            <person name="Ma J."/>
        </authorList>
    </citation>
    <scope>NUCLEOTIDE SEQUENCE [LARGE SCALE GENOMIC DNA]</scope>
    <source>
        <strain evidence="9">JCM 18326</strain>
    </source>
</reference>
<gene>
    <name evidence="8" type="ORF">GCM10023331_21220</name>
</gene>
<dbReference type="EMBL" id="BAABJX010000032">
    <property type="protein sequence ID" value="GAA4835704.1"/>
    <property type="molecule type" value="Genomic_DNA"/>
</dbReference>
<evidence type="ECO:0000256" key="6">
    <source>
        <dbReference type="ARBA" id="ARBA00023237"/>
    </source>
</evidence>
<dbReference type="SUPFAM" id="SSF56935">
    <property type="entry name" value="Porins"/>
    <property type="match status" value="1"/>
</dbReference>
<keyword evidence="6" id="KW-0998">Cell outer membrane</keyword>
<dbReference type="Pfam" id="PF25183">
    <property type="entry name" value="OMP_b-brl_4"/>
    <property type="match status" value="2"/>
</dbReference>
<dbReference type="SUPFAM" id="SSF49464">
    <property type="entry name" value="Carboxypeptidase regulatory domain-like"/>
    <property type="match status" value="1"/>
</dbReference>